<dbReference type="InterPro" id="IPR024571">
    <property type="entry name" value="ERAP1-like_C_dom"/>
</dbReference>
<feature type="non-terminal residue" evidence="2">
    <location>
        <position position="1"/>
    </location>
</feature>
<proteinExistence type="predicted"/>
<evidence type="ECO:0000313" key="3">
    <source>
        <dbReference type="Proteomes" id="UP000676336"/>
    </source>
</evidence>
<dbReference type="EMBL" id="CAJOBI010200201">
    <property type="protein sequence ID" value="CAF4989150.1"/>
    <property type="molecule type" value="Genomic_DNA"/>
</dbReference>
<gene>
    <name evidence="2" type="ORF">SMN809_LOCUS56186</name>
</gene>
<dbReference type="Gene3D" id="1.25.50.20">
    <property type="match status" value="1"/>
</dbReference>
<sequence length="158" mass="18905">LYLKSDAQEERLILLNALSRFDDESLQYQALDFLWNATQVRKQDHLNAFSALAAHNRRGSEICWKYMRENWEKIVQLYGEHDSHLIHYIEHIPGLFASVERSEEVRKFYIAHPNPFLDRSIKKVLEQINIRRLVLERHEQSINQFLSVTLINERFSRV</sequence>
<reference evidence="2" key="1">
    <citation type="submission" date="2021-02" db="EMBL/GenBank/DDBJ databases">
        <authorList>
            <person name="Nowell W R."/>
        </authorList>
    </citation>
    <scope>NUCLEOTIDE SEQUENCE</scope>
</reference>
<name>A0A8S3DD41_9BILA</name>
<dbReference type="AlphaFoldDB" id="A0A8S3DD41"/>
<comment type="caution">
    <text evidence="2">The sequence shown here is derived from an EMBL/GenBank/DDBJ whole genome shotgun (WGS) entry which is preliminary data.</text>
</comment>
<organism evidence="2 3">
    <name type="scientific">Rotaria magnacalcarata</name>
    <dbReference type="NCBI Taxonomy" id="392030"/>
    <lineage>
        <taxon>Eukaryota</taxon>
        <taxon>Metazoa</taxon>
        <taxon>Spiralia</taxon>
        <taxon>Gnathifera</taxon>
        <taxon>Rotifera</taxon>
        <taxon>Eurotatoria</taxon>
        <taxon>Bdelloidea</taxon>
        <taxon>Philodinida</taxon>
        <taxon>Philodinidae</taxon>
        <taxon>Rotaria</taxon>
    </lineage>
</organism>
<protein>
    <recommendedName>
        <fullName evidence="1">ERAP1-like C-terminal domain-containing protein</fullName>
    </recommendedName>
</protein>
<evidence type="ECO:0000313" key="2">
    <source>
        <dbReference type="EMBL" id="CAF4989150.1"/>
    </source>
</evidence>
<dbReference type="Proteomes" id="UP000676336">
    <property type="component" value="Unassembled WGS sequence"/>
</dbReference>
<accession>A0A8S3DD41</accession>
<dbReference type="Pfam" id="PF11838">
    <property type="entry name" value="ERAP1_C"/>
    <property type="match status" value="1"/>
</dbReference>
<evidence type="ECO:0000259" key="1">
    <source>
        <dbReference type="Pfam" id="PF11838"/>
    </source>
</evidence>
<feature type="domain" description="ERAP1-like C-terminal" evidence="1">
    <location>
        <begin position="2"/>
        <end position="129"/>
    </location>
</feature>